<comment type="caution">
    <text evidence="1">The sequence shown here is derived from an EMBL/GenBank/DDBJ whole genome shotgun (WGS) entry which is preliminary data.</text>
</comment>
<accession>A0A2K3KR69</accession>
<evidence type="ECO:0000313" key="2">
    <source>
        <dbReference type="Proteomes" id="UP000236291"/>
    </source>
</evidence>
<protein>
    <submittedName>
        <fullName evidence="1">Uncharacterized protein</fullName>
    </submittedName>
</protein>
<name>A0A2K3KR69_TRIPR</name>
<evidence type="ECO:0000313" key="1">
    <source>
        <dbReference type="EMBL" id="PNX68779.1"/>
    </source>
</evidence>
<organism evidence="1 2">
    <name type="scientific">Trifolium pratense</name>
    <name type="common">Red clover</name>
    <dbReference type="NCBI Taxonomy" id="57577"/>
    <lineage>
        <taxon>Eukaryota</taxon>
        <taxon>Viridiplantae</taxon>
        <taxon>Streptophyta</taxon>
        <taxon>Embryophyta</taxon>
        <taxon>Tracheophyta</taxon>
        <taxon>Spermatophyta</taxon>
        <taxon>Magnoliopsida</taxon>
        <taxon>eudicotyledons</taxon>
        <taxon>Gunneridae</taxon>
        <taxon>Pentapetalae</taxon>
        <taxon>rosids</taxon>
        <taxon>fabids</taxon>
        <taxon>Fabales</taxon>
        <taxon>Fabaceae</taxon>
        <taxon>Papilionoideae</taxon>
        <taxon>50 kb inversion clade</taxon>
        <taxon>NPAAA clade</taxon>
        <taxon>Hologalegina</taxon>
        <taxon>IRL clade</taxon>
        <taxon>Trifolieae</taxon>
        <taxon>Trifolium</taxon>
    </lineage>
</organism>
<proteinExistence type="predicted"/>
<reference evidence="1 2" key="2">
    <citation type="journal article" date="2017" name="Front. Plant Sci.">
        <title>Gene Classification and Mining of Molecular Markers Useful in Red Clover (Trifolium pratense) Breeding.</title>
        <authorList>
            <person name="Istvanek J."/>
            <person name="Dluhosova J."/>
            <person name="Dluhos P."/>
            <person name="Patkova L."/>
            <person name="Nedelnik J."/>
            <person name="Repkova J."/>
        </authorList>
    </citation>
    <scope>NUCLEOTIDE SEQUENCE [LARGE SCALE GENOMIC DNA]</scope>
    <source>
        <strain evidence="2">cv. Tatra</strain>
        <tissue evidence="1">Young leaves</tissue>
    </source>
</reference>
<dbReference type="Proteomes" id="UP000236291">
    <property type="component" value="Unassembled WGS sequence"/>
</dbReference>
<feature type="non-terminal residue" evidence="1">
    <location>
        <position position="1"/>
    </location>
</feature>
<gene>
    <name evidence="1" type="ORF">L195_g064135</name>
</gene>
<sequence>DVRRGLSSVQKICRSHNISVMKNSSPQLKCLQETGLTVIL</sequence>
<reference evidence="1 2" key="1">
    <citation type="journal article" date="2014" name="Am. J. Bot.">
        <title>Genome assembly and annotation for red clover (Trifolium pratense; Fabaceae).</title>
        <authorList>
            <person name="Istvanek J."/>
            <person name="Jaros M."/>
            <person name="Krenek A."/>
            <person name="Repkova J."/>
        </authorList>
    </citation>
    <scope>NUCLEOTIDE SEQUENCE [LARGE SCALE GENOMIC DNA]</scope>
    <source>
        <strain evidence="2">cv. Tatra</strain>
        <tissue evidence="1">Young leaves</tissue>
    </source>
</reference>
<dbReference type="EMBL" id="ASHM01234267">
    <property type="protein sequence ID" value="PNX68779.1"/>
    <property type="molecule type" value="Genomic_DNA"/>
</dbReference>
<dbReference type="AlphaFoldDB" id="A0A2K3KR69"/>